<evidence type="ECO:0000256" key="2">
    <source>
        <dbReference type="ARBA" id="ARBA00023015"/>
    </source>
</evidence>
<dbReference type="eggNOG" id="COG1309">
    <property type="taxonomic scope" value="Bacteria"/>
</dbReference>
<dbReference type="PANTHER" id="PTHR30055:SF234">
    <property type="entry name" value="HTH-TYPE TRANSCRIPTIONAL REGULATOR BETI"/>
    <property type="match status" value="1"/>
</dbReference>
<dbReference type="EMBL" id="JEMG01000001">
    <property type="protein sequence ID" value="EYC51412.1"/>
    <property type="molecule type" value="Genomic_DNA"/>
</dbReference>
<gene>
    <name evidence="8" type="ORF">AZ34_10165</name>
</gene>
<proteinExistence type="predicted"/>
<keyword evidence="1" id="KW-0678">Repressor</keyword>
<sequence length="243" mass="26598">MATPTRPSLNPRKKPRQARAAVTLDAIFEATIQLLVAEGMHRLTTTRVAERAGVSVGTMYQYFPNKESLVYALNERYLVALACKIETTCATLRGAPLQSMVEALIDTYWAAKTERADVTRALYRSVAELDNQAMIDAFASRVDAATQAMLATASDASFADVEEVTLTLLTVIFGAVRNAFERNLPPLAVDALRGQLSLMCRAYLAEKRLPAARRGRQIPAADGGHEAARARVAPHARRKRPTL</sequence>
<evidence type="ECO:0000256" key="5">
    <source>
        <dbReference type="PROSITE-ProRule" id="PRU00335"/>
    </source>
</evidence>
<keyword evidence="2" id="KW-0805">Transcription regulation</keyword>
<dbReference type="PROSITE" id="PS01081">
    <property type="entry name" value="HTH_TETR_1"/>
    <property type="match status" value="1"/>
</dbReference>
<dbReference type="SUPFAM" id="SSF46689">
    <property type="entry name" value="Homeodomain-like"/>
    <property type="match status" value="1"/>
</dbReference>
<dbReference type="PANTHER" id="PTHR30055">
    <property type="entry name" value="HTH-TYPE TRANSCRIPTIONAL REGULATOR RUTR"/>
    <property type="match status" value="1"/>
</dbReference>
<organism evidence="8 9">
    <name type="scientific">Hylemonella gracilis str. Niagara R</name>
    <dbReference type="NCBI Taxonomy" id="1458275"/>
    <lineage>
        <taxon>Bacteria</taxon>
        <taxon>Pseudomonadati</taxon>
        <taxon>Pseudomonadota</taxon>
        <taxon>Betaproteobacteria</taxon>
        <taxon>Burkholderiales</taxon>
        <taxon>Comamonadaceae</taxon>
        <taxon>Hylemonella</taxon>
    </lineage>
</organism>
<dbReference type="OrthoDB" id="9816320at2"/>
<name>A0A016XIL8_9BURK</name>
<dbReference type="Gene3D" id="1.10.357.10">
    <property type="entry name" value="Tetracycline Repressor, domain 2"/>
    <property type="match status" value="1"/>
</dbReference>
<dbReference type="AlphaFoldDB" id="A0A016XIL8"/>
<feature type="DNA-binding region" description="H-T-H motif" evidence="5">
    <location>
        <begin position="44"/>
        <end position="63"/>
    </location>
</feature>
<dbReference type="Pfam" id="PF17918">
    <property type="entry name" value="TetR_C_15"/>
    <property type="match status" value="1"/>
</dbReference>
<dbReference type="InterPro" id="IPR001647">
    <property type="entry name" value="HTH_TetR"/>
</dbReference>
<dbReference type="GO" id="GO:0000976">
    <property type="term" value="F:transcription cis-regulatory region binding"/>
    <property type="evidence" value="ECO:0007669"/>
    <property type="project" value="TreeGrafter"/>
</dbReference>
<dbReference type="PRINTS" id="PR00455">
    <property type="entry name" value="HTHTETR"/>
</dbReference>
<reference evidence="8 9" key="1">
    <citation type="submission" date="2014-02" db="EMBL/GenBank/DDBJ databases">
        <title>Draft Genome of Hylemonella gracilis isolated from the Niagara River.</title>
        <authorList>
            <person name="Pawlowski D.R."/>
            <person name="Koudelka G.B."/>
        </authorList>
    </citation>
    <scope>NUCLEOTIDE SEQUENCE [LARGE SCALE GENOMIC DNA]</scope>
    <source>
        <strain evidence="8 9">Niagara R</strain>
    </source>
</reference>
<feature type="compositionally biased region" description="Basic residues" evidence="6">
    <location>
        <begin position="232"/>
        <end position="243"/>
    </location>
</feature>
<dbReference type="PROSITE" id="PS50977">
    <property type="entry name" value="HTH_TETR_2"/>
    <property type="match status" value="1"/>
</dbReference>
<evidence type="ECO:0000313" key="9">
    <source>
        <dbReference type="Proteomes" id="UP000023268"/>
    </source>
</evidence>
<keyword evidence="3 5" id="KW-0238">DNA-binding</keyword>
<protein>
    <submittedName>
        <fullName evidence="8">TetR family transcriptional regulator</fullName>
    </submittedName>
</protein>
<evidence type="ECO:0000259" key="7">
    <source>
        <dbReference type="PROSITE" id="PS50977"/>
    </source>
</evidence>
<dbReference type="GO" id="GO:0003700">
    <property type="term" value="F:DNA-binding transcription factor activity"/>
    <property type="evidence" value="ECO:0007669"/>
    <property type="project" value="TreeGrafter"/>
</dbReference>
<dbReference type="RefSeq" id="WP_081767164.1">
    <property type="nucleotide sequence ID" value="NZ_JEMG01000001.1"/>
</dbReference>
<dbReference type="InterPro" id="IPR050109">
    <property type="entry name" value="HTH-type_TetR-like_transc_reg"/>
</dbReference>
<keyword evidence="4" id="KW-0804">Transcription</keyword>
<accession>A0A016XIL8</accession>
<evidence type="ECO:0000256" key="6">
    <source>
        <dbReference type="SAM" id="MobiDB-lite"/>
    </source>
</evidence>
<evidence type="ECO:0000256" key="4">
    <source>
        <dbReference type="ARBA" id="ARBA00023163"/>
    </source>
</evidence>
<feature type="region of interest" description="Disordered" evidence="6">
    <location>
        <begin position="216"/>
        <end position="243"/>
    </location>
</feature>
<dbReference type="Pfam" id="PF00440">
    <property type="entry name" value="TetR_N"/>
    <property type="match status" value="1"/>
</dbReference>
<evidence type="ECO:0000313" key="8">
    <source>
        <dbReference type="EMBL" id="EYC51412.1"/>
    </source>
</evidence>
<evidence type="ECO:0000256" key="1">
    <source>
        <dbReference type="ARBA" id="ARBA00022491"/>
    </source>
</evidence>
<feature type="domain" description="HTH tetR-type" evidence="7">
    <location>
        <begin position="21"/>
        <end position="81"/>
    </location>
</feature>
<dbReference type="InterPro" id="IPR023772">
    <property type="entry name" value="DNA-bd_HTH_TetR-type_CS"/>
</dbReference>
<dbReference type="STRING" id="1458275.AZ34_10165"/>
<comment type="caution">
    <text evidence="8">The sequence shown here is derived from an EMBL/GenBank/DDBJ whole genome shotgun (WGS) entry which is preliminary data.</text>
</comment>
<dbReference type="InterPro" id="IPR009057">
    <property type="entry name" value="Homeodomain-like_sf"/>
</dbReference>
<evidence type="ECO:0000256" key="3">
    <source>
        <dbReference type="ARBA" id="ARBA00023125"/>
    </source>
</evidence>
<dbReference type="Proteomes" id="UP000023268">
    <property type="component" value="Unassembled WGS sequence"/>
</dbReference>
<dbReference type="InterPro" id="IPR041669">
    <property type="entry name" value="TetR_C_15"/>
</dbReference>